<name>A0AAV3YMF1_9GAST</name>
<protein>
    <submittedName>
        <fullName evidence="1">Uncharacterized protein</fullName>
    </submittedName>
</protein>
<evidence type="ECO:0000313" key="1">
    <source>
        <dbReference type="EMBL" id="GFN83316.1"/>
    </source>
</evidence>
<dbReference type="PANTHER" id="PTHR37916:SF2">
    <property type="entry name" value="CHITIN-BINDING TYPE-4 DOMAIN-CONTAINING PROTEIN"/>
    <property type="match status" value="1"/>
</dbReference>
<dbReference type="Proteomes" id="UP000735302">
    <property type="component" value="Unassembled WGS sequence"/>
</dbReference>
<dbReference type="EMBL" id="BLXT01001137">
    <property type="protein sequence ID" value="GFN83316.1"/>
    <property type="molecule type" value="Genomic_DNA"/>
</dbReference>
<proteinExistence type="predicted"/>
<dbReference type="AlphaFoldDB" id="A0AAV3YMF1"/>
<comment type="caution">
    <text evidence="1">The sequence shown here is derived from an EMBL/GenBank/DDBJ whole genome shotgun (WGS) entry which is preliminary data.</text>
</comment>
<dbReference type="PANTHER" id="PTHR37916">
    <property type="entry name" value="CHITIN-BINDING TYPE-4 DOMAIN-CONTAINING PROTEIN"/>
    <property type="match status" value="1"/>
</dbReference>
<organism evidence="1 2">
    <name type="scientific">Plakobranchus ocellatus</name>
    <dbReference type="NCBI Taxonomy" id="259542"/>
    <lineage>
        <taxon>Eukaryota</taxon>
        <taxon>Metazoa</taxon>
        <taxon>Spiralia</taxon>
        <taxon>Lophotrochozoa</taxon>
        <taxon>Mollusca</taxon>
        <taxon>Gastropoda</taxon>
        <taxon>Heterobranchia</taxon>
        <taxon>Euthyneura</taxon>
        <taxon>Panpulmonata</taxon>
        <taxon>Sacoglossa</taxon>
        <taxon>Placobranchoidea</taxon>
        <taxon>Plakobranchidae</taxon>
        <taxon>Plakobranchus</taxon>
    </lineage>
</organism>
<keyword evidence="2" id="KW-1185">Reference proteome</keyword>
<gene>
    <name evidence="1" type="ORF">PoB_000982200</name>
</gene>
<reference evidence="1 2" key="1">
    <citation type="journal article" date="2021" name="Elife">
        <title>Chloroplast acquisition without the gene transfer in kleptoplastic sea slugs, Plakobranchus ocellatus.</title>
        <authorList>
            <person name="Maeda T."/>
            <person name="Takahashi S."/>
            <person name="Yoshida T."/>
            <person name="Shimamura S."/>
            <person name="Takaki Y."/>
            <person name="Nagai Y."/>
            <person name="Toyoda A."/>
            <person name="Suzuki Y."/>
            <person name="Arimoto A."/>
            <person name="Ishii H."/>
            <person name="Satoh N."/>
            <person name="Nishiyama T."/>
            <person name="Hasebe M."/>
            <person name="Maruyama T."/>
            <person name="Minagawa J."/>
            <person name="Obokata J."/>
            <person name="Shigenobu S."/>
        </authorList>
    </citation>
    <scope>NUCLEOTIDE SEQUENCE [LARGE SCALE GENOMIC DNA]</scope>
</reference>
<evidence type="ECO:0000313" key="2">
    <source>
        <dbReference type="Proteomes" id="UP000735302"/>
    </source>
</evidence>
<accession>A0AAV3YMF1</accession>
<sequence length="280" mass="30808">MVFSGLYPARGVTLMPLNSGGKRDTFPDCIVEINSLTGKVENQHKIQSLNKTTFSSAFSAVLAEGDGASITFNIDPAGQLGKYNFVVGRLFSTGVWQMLLLSNQSEDLYVNFQWAEYDADSMTLYVLLGNENDPDGLSARIYMFTLSRGYQGPKMTFVDLDVSQFTFMSFHINKQNSNHLWAISPGLHSASYPSYYLVDVNTDVGSVWKVAQLTPPGIFERYYGGAVASGGPGDTNHVIKQVLRVADSQADVIMTVDTLQAKASFSQVTNLRHVHNLVYA</sequence>